<dbReference type="RefSeq" id="WP_157526265.1">
    <property type="nucleotide sequence ID" value="NZ_CP066775.1"/>
</dbReference>
<dbReference type="EMBL" id="CP066775">
    <property type="protein sequence ID" value="QQL48558.1"/>
    <property type="molecule type" value="Genomic_DNA"/>
</dbReference>
<organism evidence="1 2">
    <name type="scientific">Mucilaginibacter ginkgonis</name>
    <dbReference type="NCBI Taxonomy" id="2682091"/>
    <lineage>
        <taxon>Bacteria</taxon>
        <taxon>Pseudomonadati</taxon>
        <taxon>Bacteroidota</taxon>
        <taxon>Sphingobacteriia</taxon>
        <taxon>Sphingobacteriales</taxon>
        <taxon>Sphingobacteriaceae</taxon>
        <taxon>Mucilaginibacter</taxon>
    </lineage>
</organism>
<reference evidence="1 2" key="1">
    <citation type="submission" date="2020-12" db="EMBL/GenBank/DDBJ databases">
        <title>HMF7856_wgs.fasta genome submission.</title>
        <authorList>
            <person name="Kang H."/>
            <person name="Kim H."/>
            <person name="Joh K."/>
        </authorList>
    </citation>
    <scope>NUCLEOTIDE SEQUENCE [LARGE SCALE GENOMIC DNA]</scope>
    <source>
        <strain evidence="1 2">HMF7856</strain>
    </source>
</reference>
<dbReference type="AlphaFoldDB" id="A0A6I4I3M6"/>
<dbReference type="KEGG" id="mgik:GO620_010200"/>
<accession>A0A6I4I3M6</accession>
<sequence length="109" mass="12813">MKIIKTTRAVTAEELKKFLDENLNALFEKQRQLVLKFDIRQDGYAVEISNDENYDSFLFRIEIKGLEMHVIKSEHYTDDVNVLTLEDIMNNLFLEFPGRGRIKEIEEGS</sequence>
<dbReference type="Proteomes" id="UP000429232">
    <property type="component" value="Chromosome"/>
</dbReference>
<name>A0A6I4I3M6_9SPHI</name>
<gene>
    <name evidence="1" type="ORF">GO620_010200</name>
</gene>
<evidence type="ECO:0000313" key="1">
    <source>
        <dbReference type="EMBL" id="QQL48558.1"/>
    </source>
</evidence>
<proteinExistence type="predicted"/>
<keyword evidence="2" id="KW-1185">Reference proteome</keyword>
<evidence type="ECO:0000313" key="2">
    <source>
        <dbReference type="Proteomes" id="UP000429232"/>
    </source>
</evidence>
<protein>
    <submittedName>
        <fullName evidence="1">Uncharacterized protein</fullName>
    </submittedName>
</protein>